<organism evidence="1 2">
    <name type="scientific">Mycobacterium syngnathidarum</name>
    <dbReference type="NCBI Taxonomy" id="1908205"/>
    <lineage>
        <taxon>Bacteria</taxon>
        <taxon>Bacillati</taxon>
        <taxon>Actinomycetota</taxon>
        <taxon>Actinomycetes</taxon>
        <taxon>Mycobacteriales</taxon>
        <taxon>Mycobacteriaceae</taxon>
        <taxon>Mycobacterium</taxon>
    </lineage>
</organism>
<dbReference type="RefSeq" id="WP_070944449.1">
    <property type="nucleotide sequence ID" value="NZ_MLHV01000006.1"/>
</dbReference>
<dbReference type="STRING" id="1908205.BKG60_18755"/>
<dbReference type="Proteomes" id="UP000179636">
    <property type="component" value="Unassembled WGS sequence"/>
</dbReference>
<sequence>MTSAFKRPKLSTQQVGAAGEHFVAAEIHRRGGYAVTFSGNMHDIDLLASDANHDRVISIQVKTKTAGTWQTSTKRGKKRRAPEAETKYWVLVDLGNEHPEFYVVPLWWMENDIHKAHSKYLADSGGHRVKNDASTHHAIPVSRIAQWKDQWDVLEILPKV</sequence>
<dbReference type="AlphaFoldDB" id="A0A1S1K6F1"/>
<comment type="caution">
    <text evidence="1">The sequence shown here is derived from an EMBL/GenBank/DDBJ whole genome shotgun (WGS) entry which is preliminary data.</text>
</comment>
<name>A0A1S1K6F1_9MYCO</name>
<dbReference type="OrthoDB" id="6637285at2"/>
<reference evidence="1 2" key="1">
    <citation type="submission" date="2016-10" db="EMBL/GenBank/DDBJ databases">
        <title>Evaluation of Human, Animal and Environmental Mycobacterium chelonae Isolates by Core Genome Phylogenomic Analysis, Targeted Gene Comparison, and Anti-microbial Susceptibility Patterns: A Tale of Mistaken Identities.</title>
        <authorList>
            <person name="Fogelson S.B."/>
            <person name="Camus A.C."/>
            <person name="Lorenz W."/>
            <person name="Vasireddy R."/>
            <person name="Vasireddy S."/>
            <person name="Smith T."/>
            <person name="Brown-Elliott B.A."/>
            <person name="Wallace R.J.Jr."/>
            <person name="Hasan N.A."/>
            <person name="Reischl U."/>
            <person name="Sanchez S."/>
        </authorList>
    </citation>
    <scope>NUCLEOTIDE SEQUENCE [LARGE SCALE GENOMIC DNA]</scope>
    <source>
        <strain evidence="1 2">24999</strain>
    </source>
</reference>
<dbReference type="GO" id="GO:0003676">
    <property type="term" value="F:nucleic acid binding"/>
    <property type="evidence" value="ECO:0007669"/>
    <property type="project" value="InterPro"/>
</dbReference>
<protein>
    <recommendedName>
        <fullName evidence="3">PD(D/E)XK endonuclease domain-containing protein</fullName>
    </recommendedName>
</protein>
<dbReference type="EMBL" id="MLHV01000006">
    <property type="protein sequence ID" value="OHU01581.1"/>
    <property type="molecule type" value="Genomic_DNA"/>
</dbReference>
<gene>
    <name evidence="1" type="ORF">BKG61_08715</name>
</gene>
<proteinExistence type="predicted"/>
<evidence type="ECO:0000313" key="1">
    <source>
        <dbReference type="EMBL" id="OHU01581.1"/>
    </source>
</evidence>
<dbReference type="Gene3D" id="3.40.1350.10">
    <property type="match status" value="1"/>
</dbReference>
<dbReference type="InterPro" id="IPR011856">
    <property type="entry name" value="tRNA_endonuc-like_dom_sf"/>
</dbReference>
<keyword evidence="2" id="KW-1185">Reference proteome</keyword>
<evidence type="ECO:0000313" key="2">
    <source>
        <dbReference type="Proteomes" id="UP000179636"/>
    </source>
</evidence>
<evidence type="ECO:0008006" key="3">
    <source>
        <dbReference type="Google" id="ProtNLM"/>
    </source>
</evidence>
<accession>A0A1S1K6F1</accession>